<feature type="transmembrane region" description="Helical" evidence="1">
    <location>
        <begin position="66"/>
        <end position="91"/>
    </location>
</feature>
<comment type="caution">
    <text evidence="2">The sequence shown here is derived from an EMBL/GenBank/DDBJ whole genome shotgun (WGS) entry which is preliminary data.</text>
</comment>
<organism evidence="2 3">
    <name type="scientific">Candidatus Kerfeldbacteria bacterium RIFCSPLOWO2_01_FULL_48_11</name>
    <dbReference type="NCBI Taxonomy" id="1798543"/>
    <lineage>
        <taxon>Bacteria</taxon>
        <taxon>Candidatus Kerfeldiibacteriota</taxon>
    </lineage>
</organism>
<dbReference type="EMBL" id="MHKE01000012">
    <property type="protein sequence ID" value="OGY84000.1"/>
    <property type="molecule type" value="Genomic_DNA"/>
</dbReference>
<dbReference type="AlphaFoldDB" id="A0A1G2B6X3"/>
<keyword evidence="1" id="KW-0812">Transmembrane</keyword>
<feature type="transmembrane region" description="Helical" evidence="1">
    <location>
        <begin position="37"/>
        <end position="54"/>
    </location>
</feature>
<feature type="transmembrane region" description="Helical" evidence="1">
    <location>
        <begin position="111"/>
        <end position="131"/>
    </location>
</feature>
<proteinExistence type="predicted"/>
<dbReference type="Proteomes" id="UP000179164">
    <property type="component" value="Unassembled WGS sequence"/>
</dbReference>
<keyword evidence="1" id="KW-1133">Transmembrane helix</keyword>
<gene>
    <name evidence="2" type="ORF">A2898_01885</name>
</gene>
<protein>
    <submittedName>
        <fullName evidence="2">Uncharacterized protein</fullName>
    </submittedName>
</protein>
<evidence type="ECO:0000313" key="2">
    <source>
        <dbReference type="EMBL" id="OGY84000.1"/>
    </source>
</evidence>
<reference evidence="2 3" key="1">
    <citation type="journal article" date="2016" name="Nat. Commun.">
        <title>Thousands of microbial genomes shed light on interconnected biogeochemical processes in an aquifer system.</title>
        <authorList>
            <person name="Anantharaman K."/>
            <person name="Brown C.T."/>
            <person name="Hug L.A."/>
            <person name="Sharon I."/>
            <person name="Castelle C.J."/>
            <person name="Probst A.J."/>
            <person name="Thomas B.C."/>
            <person name="Singh A."/>
            <person name="Wilkins M.J."/>
            <person name="Karaoz U."/>
            <person name="Brodie E.L."/>
            <person name="Williams K.H."/>
            <person name="Hubbard S.S."/>
            <person name="Banfield J.F."/>
        </authorList>
    </citation>
    <scope>NUCLEOTIDE SEQUENCE [LARGE SCALE GENOMIC DNA]</scope>
</reference>
<evidence type="ECO:0000313" key="3">
    <source>
        <dbReference type="Proteomes" id="UP000179164"/>
    </source>
</evidence>
<evidence type="ECO:0000256" key="1">
    <source>
        <dbReference type="SAM" id="Phobius"/>
    </source>
</evidence>
<name>A0A1G2B6X3_9BACT</name>
<sequence>MQFLKGSGVGLAGGFLGFFVVLLLIMVSSVFTDLLTVQAWVAVVTMVVTAIMIWDKGCSRYINSPWELFFVSIFSLGIWLIVWCPLANVVMDFLELSVPVSGMAQSVGQITLAWLINGVVAGIIAHCNYIFDTRK</sequence>
<keyword evidence="1" id="KW-0472">Membrane</keyword>
<accession>A0A1G2B6X3</accession>
<feature type="transmembrane region" description="Helical" evidence="1">
    <location>
        <begin position="12"/>
        <end position="31"/>
    </location>
</feature>